<evidence type="ECO:0000256" key="2">
    <source>
        <dbReference type="SAM" id="Coils"/>
    </source>
</evidence>
<dbReference type="AlphaFoldDB" id="A0A4U8UJI9"/>
<dbReference type="GO" id="GO:0007030">
    <property type="term" value="P:Golgi organization"/>
    <property type="evidence" value="ECO:0007669"/>
    <property type="project" value="TreeGrafter"/>
</dbReference>
<gene>
    <name evidence="5" type="ORF">L596_000437</name>
</gene>
<dbReference type="GO" id="GO:0032580">
    <property type="term" value="C:Golgi cisterna membrane"/>
    <property type="evidence" value="ECO:0007669"/>
    <property type="project" value="TreeGrafter"/>
</dbReference>
<dbReference type="GO" id="GO:0000137">
    <property type="term" value="C:Golgi cis cisterna"/>
    <property type="evidence" value="ECO:0007669"/>
    <property type="project" value="TreeGrafter"/>
</dbReference>
<keyword evidence="1 2" id="KW-0175">Coiled coil</keyword>
<evidence type="ECO:0000313" key="6">
    <source>
        <dbReference type="Proteomes" id="UP000298663"/>
    </source>
</evidence>
<sequence>MVHHVAENDLSQNPQNDIEENSESNSTSVEDETETVHDDHDHCEHEQSTKKIPVAVIPEPEVIALREKLQDVTDQLETLRSENRRIVAENSEFHRIMEQNAEDENQNNIHVELGDAINRINDLNAENEQLRLELSNTTVAAQPAQADAQHQTHEVIPVQDEPAAKVTEEPQQPVASQSPVPNPQKAHEPVASVTEEKQSVGSPQWTLKELEGRLVRALEQNAEYSDKNERLEHMLIALESENDTIGEYVTLYQHQRSKIRTKRDEQIAHLTLEKMRVQKKLNELQSAVFSLLTKRGLLQSYQTGEVVRGAKHAHDGQGHRKVSKRAGKTRTFSQSISDELSGEEEVVVDSEELYLPPLPDKDDKNLGPNIDALENQLTEVVPSNGDKVVNGNVETASCNSERKPQDDGDIRVTKILQLLSDLQDPDAPSQPFDLNLHCKDCRGNLMTV</sequence>
<keyword evidence="6" id="KW-1185">Reference proteome</keyword>
<feature type="region of interest" description="Disordered" evidence="3">
    <location>
        <begin position="309"/>
        <end position="338"/>
    </location>
</feature>
<comment type="caution">
    <text evidence="5">The sequence shown here is derived from an EMBL/GenBank/DDBJ whole genome shotgun (WGS) entry which is preliminary data.</text>
</comment>
<dbReference type="InterPro" id="IPR024858">
    <property type="entry name" value="GOLGA"/>
</dbReference>
<evidence type="ECO:0000313" key="5">
    <source>
        <dbReference type="EMBL" id="TMS32619.1"/>
    </source>
</evidence>
<dbReference type="PANTHER" id="PTHR10881">
    <property type="entry name" value="GOLGIN SUBFAMILY A MEMBER-RELATED"/>
    <property type="match status" value="1"/>
</dbReference>
<reference evidence="5 6" key="2">
    <citation type="journal article" date="2019" name="G3 (Bethesda)">
        <title>Hybrid Assembly of the Genome of the Entomopathogenic Nematode Steinernema carpocapsae Identifies the X-Chromosome.</title>
        <authorList>
            <person name="Serra L."/>
            <person name="Macchietto M."/>
            <person name="Macias-Munoz A."/>
            <person name="McGill C.J."/>
            <person name="Rodriguez I.M."/>
            <person name="Rodriguez B."/>
            <person name="Murad R."/>
            <person name="Mortazavi A."/>
        </authorList>
    </citation>
    <scope>NUCLEOTIDE SEQUENCE [LARGE SCALE GENOMIC DNA]</scope>
    <source>
        <strain evidence="5 6">ALL</strain>
    </source>
</reference>
<dbReference type="PANTHER" id="PTHR10881:SF46">
    <property type="entry name" value="GOLGIN SUBFAMILY A MEMBER 2"/>
    <property type="match status" value="1"/>
</dbReference>
<dbReference type="STRING" id="34508.A0A4U8UJI9"/>
<dbReference type="OrthoDB" id="5978643at2759"/>
<dbReference type="EMBL" id="CM016762">
    <property type="protein sequence ID" value="TMS32619.1"/>
    <property type="molecule type" value="Genomic_DNA"/>
</dbReference>
<dbReference type="Pfam" id="PF15070">
    <property type="entry name" value="GOLGA2L5"/>
    <property type="match status" value="1"/>
</dbReference>
<dbReference type="InterPro" id="IPR043976">
    <property type="entry name" value="GOLGA_cons_dom"/>
</dbReference>
<feature type="coiled-coil region" evidence="2">
    <location>
        <begin position="62"/>
        <end position="89"/>
    </location>
</feature>
<dbReference type="Proteomes" id="UP000298663">
    <property type="component" value="Chromosome X"/>
</dbReference>
<dbReference type="EMBL" id="AZBU02000001">
    <property type="protein sequence ID" value="TMS32619.1"/>
    <property type="molecule type" value="Genomic_DNA"/>
</dbReference>
<reference evidence="5 6" key="1">
    <citation type="journal article" date="2015" name="Genome Biol.">
        <title>Comparative genomics of Steinernema reveals deeply conserved gene regulatory networks.</title>
        <authorList>
            <person name="Dillman A.R."/>
            <person name="Macchietto M."/>
            <person name="Porter C.F."/>
            <person name="Rogers A."/>
            <person name="Williams B."/>
            <person name="Antoshechkin I."/>
            <person name="Lee M.M."/>
            <person name="Goodwin Z."/>
            <person name="Lu X."/>
            <person name="Lewis E.E."/>
            <person name="Goodrich-Blair H."/>
            <person name="Stock S.P."/>
            <person name="Adams B.J."/>
            <person name="Sternberg P.W."/>
            <person name="Mortazavi A."/>
        </authorList>
    </citation>
    <scope>NUCLEOTIDE SEQUENCE [LARGE SCALE GENOMIC DNA]</scope>
    <source>
        <strain evidence="5 6">ALL</strain>
    </source>
</reference>
<feature type="coiled-coil region" evidence="2">
    <location>
        <begin position="207"/>
        <end position="241"/>
    </location>
</feature>
<evidence type="ECO:0000259" key="4">
    <source>
        <dbReference type="Pfam" id="PF15070"/>
    </source>
</evidence>
<proteinExistence type="predicted"/>
<feature type="compositionally biased region" description="Low complexity" evidence="3">
    <location>
        <begin position="170"/>
        <end position="179"/>
    </location>
</feature>
<feature type="domain" description="Golgin subfamily A conserved" evidence="4">
    <location>
        <begin position="65"/>
        <end position="295"/>
    </location>
</feature>
<dbReference type="GO" id="GO:0005801">
    <property type="term" value="C:cis-Golgi network"/>
    <property type="evidence" value="ECO:0007669"/>
    <property type="project" value="TreeGrafter"/>
</dbReference>
<organism evidence="5 6">
    <name type="scientific">Steinernema carpocapsae</name>
    <name type="common">Entomopathogenic nematode</name>
    <dbReference type="NCBI Taxonomy" id="34508"/>
    <lineage>
        <taxon>Eukaryota</taxon>
        <taxon>Metazoa</taxon>
        <taxon>Ecdysozoa</taxon>
        <taxon>Nematoda</taxon>
        <taxon>Chromadorea</taxon>
        <taxon>Rhabditida</taxon>
        <taxon>Tylenchina</taxon>
        <taxon>Panagrolaimomorpha</taxon>
        <taxon>Strongyloidoidea</taxon>
        <taxon>Steinernematidae</taxon>
        <taxon>Steinernema</taxon>
    </lineage>
</organism>
<feature type="region of interest" description="Disordered" evidence="3">
    <location>
        <begin position="1"/>
        <end position="54"/>
    </location>
</feature>
<feature type="compositionally biased region" description="Basic residues" evidence="3">
    <location>
        <begin position="319"/>
        <end position="328"/>
    </location>
</feature>
<evidence type="ECO:0000256" key="1">
    <source>
        <dbReference type="ARBA" id="ARBA00023054"/>
    </source>
</evidence>
<evidence type="ECO:0000256" key="3">
    <source>
        <dbReference type="SAM" id="MobiDB-lite"/>
    </source>
</evidence>
<feature type="compositionally biased region" description="Basic and acidic residues" evidence="3">
    <location>
        <begin position="34"/>
        <end position="49"/>
    </location>
</feature>
<feature type="coiled-coil region" evidence="2">
    <location>
        <begin position="113"/>
        <end position="140"/>
    </location>
</feature>
<protein>
    <recommendedName>
        <fullName evidence="4">Golgin subfamily A conserved domain-containing protein</fullName>
    </recommendedName>
</protein>
<feature type="region of interest" description="Disordered" evidence="3">
    <location>
        <begin position="163"/>
        <end position="204"/>
    </location>
</feature>
<name>A0A4U8UJI9_STECR</name>
<accession>A0A4U8UJI9</accession>